<name>A0A8I0MXL7_9GAMM</name>
<dbReference type="RefSeq" id="WP_147390431.1">
    <property type="nucleotide sequence ID" value="NZ_AQHF01000028.1"/>
</dbReference>
<accession>A0A8I0MXL7</accession>
<evidence type="ECO:0000313" key="1">
    <source>
        <dbReference type="EMBL" id="MBE0347844.1"/>
    </source>
</evidence>
<gene>
    <name evidence="1" type="ORF">PPEP_a4206</name>
</gene>
<dbReference type="Proteomes" id="UP000660708">
    <property type="component" value="Unassembled WGS sequence"/>
</dbReference>
<proteinExistence type="predicted"/>
<sequence length="626" mass="66745">MTHPNRILHRKDVEAGVIDNNPYPADLKPAQLETGNAIDHLTTGIFNEQQSSAPIFATERSLKYPTFSLHGKAGNLNIDKDGTYQLNGCTIQSLNYETPATIILRNSSIAAIQGKMKNQSPDAKIRFIFIDSTLENIKDSEHFFISLNGLSSWNGNMSKCRFGAVTMLQTKDWITEHNVLDCEHITMSFSMGPHAKVLPVGTFFAKNSKHCRFQFHGTDLTMNNSQAILFNNCSHILSQHHGAKINAGATVAKSANQVAITLHSSNLEVDKWLFKDLQGPVLSAINSTIKVNSSADSGIMSGCDDSKVYIGHNTQCSASNVLSGKNGVLQVQHASIKATQSIIDGTACKVELHNANLEASGSDTAIILSNNSSLLSYNSDVKSQKVAYTITESIVRIDGGKVQGDTNALNLTKCSSALSMVNITSSDTDILLNQGSLNIEGGSLSQSLTASKTSSLTMSGVNVGKNISVADGANTTLQGNTVGGDLTISGGHYQGSGNIFSGKGSVSAAMGTIGKDKFGKALSLKGVHMLSEVNAANVSNTGFMLLEGGSGSSSLAKTKRGWHVTGSMDWVIDKDLFMNVGKNLDYRIAQNANYKVGKNLSYKTGKTETHNAGTQIALKAPKITEN</sequence>
<keyword evidence="2" id="KW-1185">Reference proteome</keyword>
<dbReference type="EMBL" id="AQHF01000028">
    <property type="protein sequence ID" value="MBE0347844.1"/>
    <property type="molecule type" value="Genomic_DNA"/>
</dbReference>
<protein>
    <submittedName>
        <fullName evidence="1">Uncharacterized protein</fullName>
    </submittedName>
</protein>
<evidence type="ECO:0000313" key="2">
    <source>
        <dbReference type="Proteomes" id="UP000660708"/>
    </source>
</evidence>
<comment type="caution">
    <text evidence="1">The sequence shown here is derived from an EMBL/GenBank/DDBJ whole genome shotgun (WGS) entry which is preliminary data.</text>
</comment>
<dbReference type="AlphaFoldDB" id="A0A8I0MXL7"/>
<organism evidence="1 2">
    <name type="scientific">Pseudoalteromonas peptidolytica F12-50-A1</name>
    <dbReference type="NCBI Taxonomy" id="1315280"/>
    <lineage>
        <taxon>Bacteria</taxon>
        <taxon>Pseudomonadati</taxon>
        <taxon>Pseudomonadota</taxon>
        <taxon>Gammaproteobacteria</taxon>
        <taxon>Alteromonadales</taxon>
        <taxon>Pseudoalteromonadaceae</taxon>
        <taxon>Pseudoalteromonas</taxon>
    </lineage>
</organism>
<reference evidence="1 2" key="1">
    <citation type="submission" date="2015-06" db="EMBL/GenBank/DDBJ databases">
        <title>Genome sequence of Pseudoalteromonas peptidolytica.</title>
        <authorList>
            <person name="Xie B.-B."/>
            <person name="Rong J.-C."/>
            <person name="Qin Q.-L."/>
            <person name="Zhang Y.-Z."/>
        </authorList>
    </citation>
    <scope>NUCLEOTIDE SEQUENCE [LARGE SCALE GENOMIC DNA]</scope>
    <source>
        <strain evidence="1 2">F12-50-A1</strain>
    </source>
</reference>